<keyword evidence="7" id="KW-0067">ATP-binding</keyword>
<evidence type="ECO:0000256" key="15">
    <source>
        <dbReference type="ARBA" id="ARBA00060211"/>
    </source>
</evidence>
<comment type="catalytic activity">
    <reaction evidence="14">
        <text>tRNA(Phe) + L-phenylalanine + ATP = L-phenylalanyl-tRNA(Phe) + AMP + diphosphate + H(+)</text>
        <dbReference type="Rhea" id="RHEA:19413"/>
        <dbReference type="Rhea" id="RHEA-COMP:9668"/>
        <dbReference type="Rhea" id="RHEA-COMP:9699"/>
        <dbReference type="ChEBI" id="CHEBI:15378"/>
        <dbReference type="ChEBI" id="CHEBI:30616"/>
        <dbReference type="ChEBI" id="CHEBI:33019"/>
        <dbReference type="ChEBI" id="CHEBI:58095"/>
        <dbReference type="ChEBI" id="CHEBI:78442"/>
        <dbReference type="ChEBI" id="CHEBI:78531"/>
        <dbReference type="ChEBI" id="CHEBI:456215"/>
        <dbReference type="EC" id="6.1.1.20"/>
    </reaction>
</comment>
<protein>
    <recommendedName>
        <fullName evidence="16">Phenylalanine--tRNA ligase, mitochondrial</fullName>
        <ecNumber evidence="4">6.1.1.20</ecNumber>
    </recommendedName>
    <alternativeName>
        <fullName evidence="13">Phenylalanyl-tRNA synthetase</fullName>
    </alternativeName>
</protein>
<dbReference type="EMBL" id="JAIZAY010000005">
    <property type="protein sequence ID" value="KAJ8041226.1"/>
    <property type="molecule type" value="Genomic_DNA"/>
</dbReference>
<dbReference type="GO" id="GO:0005759">
    <property type="term" value="C:mitochondrial matrix"/>
    <property type="evidence" value="ECO:0007669"/>
    <property type="project" value="UniProtKB-SubCell"/>
</dbReference>
<evidence type="ECO:0000256" key="12">
    <source>
        <dbReference type="ARBA" id="ARBA00023146"/>
    </source>
</evidence>
<evidence type="ECO:0000256" key="3">
    <source>
        <dbReference type="ARBA" id="ARBA00011245"/>
    </source>
</evidence>
<evidence type="ECO:0000256" key="2">
    <source>
        <dbReference type="ARBA" id="ARBA00008226"/>
    </source>
</evidence>
<keyword evidence="10" id="KW-0007">Acetylation</keyword>
<comment type="caution">
    <text evidence="19">The sequence shown here is derived from an EMBL/GenBank/DDBJ whole genome shotgun (WGS) entry which is preliminary data.</text>
</comment>
<dbReference type="InterPro" id="IPR004530">
    <property type="entry name" value="Phe-tRNA-synth_IIc_mito"/>
</dbReference>
<evidence type="ECO:0000256" key="10">
    <source>
        <dbReference type="ARBA" id="ARBA00022990"/>
    </source>
</evidence>
<dbReference type="Proteomes" id="UP001152320">
    <property type="component" value="Chromosome 5"/>
</dbReference>
<keyword evidence="6" id="KW-0547">Nucleotide-binding</keyword>
<evidence type="ECO:0000256" key="7">
    <source>
        <dbReference type="ARBA" id="ARBA00022840"/>
    </source>
</evidence>
<comment type="subcellular location">
    <subcellularLocation>
        <location evidence="1">Mitochondrion matrix</location>
    </subcellularLocation>
</comment>
<dbReference type="GO" id="GO:0000049">
    <property type="term" value="F:tRNA binding"/>
    <property type="evidence" value="ECO:0007669"/>
    <property type="project" value="InterPro"/>
</dbReference>
<dbReference type="PROSITE" id="PS51447">
    <property type="entry name" value="FDX_ACB"/>
    <property type="match status" value="1"/>
</dbReference>
<dbReference type="FunFam" id="3.30.70.380:FF:000002">
    <property type="entry name" value="phenylalanine--tRNA ligase, mitochondrial"/>
    <property type="match status" value="1"/>
</dbReference>
<evidence type="ECO:0000256" key="4">
    <source>
        <dbReference type="ARBA" id="ARBA00012814"/>
    </source>
</evidence>
<keyword evidence="20" id="KW-1185">Reference proteome</keyword>
<dbReference type="SUPFAM" id="SSF55681">
    <property type="entry name" value="Class II aaRS and biotin synthetases"/>
    <property type="match status" value="1"/>
</dbReference>
<dbReference type="Pfam" id="PF01409">
    <property type="entry name" value="tRNA-synt_2d"/>
    <property type="match status" value="2"/>
</dbReference>
<dbReference type="FunFam" id="3.30.930.10:FF:000041">
    <property type="entry name" value="Phenylalanyl-tRNA synthetase 2, mitochondrial"/>
    <property type="match status" value="1"/>
</dbReference>
<accession>A0A9Q1CAM6</accession>
<dbReference type="CDD" id="cd00496">
    <property type="entry name" value="PheRS_alpha_core"/>
    <property type="match status" value="1"/>
</dbReference>
<gene>
    <name evidence="19" type="ORF">HOLleu_11975</name>
</gene>
<dbReference type="InterPro" id="IPR036690">
    <property type="entry name" value="Fdx_antiC-bd_sf"/>
</dbReference>
<evidence type="ECO:0000313" key="20">
    <source>
        <dbReference type="Proteomes" id="UP001152320"/>
    </source>
</evidence>
<dbReference type="NCBIfam" id="TIGR00469">
    <property type="entry name" value="pheS_mito"/>
    <property type="match status" value="1"/>
</dbReference>
<comment type="subunit">
    <text evidence="3">Monomer.</text>
</comment>
<dbReference type="InterPro" id="IPR006195">
    <property type="entry name" value="aa-tRNA-synth_II"/>
</dbReference>
<sequence>MKFLNILKRLPKQVDQVRAYHCLPWPWVHHHKSKTIQSCILGGRHQRLYSQINQDSDILVSGGSFSRDGFTTVTPKILSRVGVNLHNERNHPLCIIKEQIRDFFYKRFLNKRGNPLFSIYDNLSPVVTVWQNFDSVLVPKDHVSRRRGDNYYLNREYMLRAHTSAHQHELVKVGLDAFLVAGDVYRRDEIDATHFPVFHQMEGVQLFSDFELFEKCQDSSLKLFTDDQERVPEKQEHHTLEAVKLVEFELKHTLEDLARFLFGEGIETRWVVTDFPFTYPSFELEIKFQGEWLEVLGCGIMEQELLHSAGAGHKIGYAFGLGLERLAMVLFHIPDIRLFWSTDSRFRSQFEVPDPRKVKFKPFSKFPPVFYDISFWCPESGFISNDFYDLVRSVAGEMAEKVELIDEFCNPKTGKTSHCYRITYRSMDRTLTKEEVGTIHTELIEQCSTSLGVEVRNR</sequence>
<dbReference type="Pfam" id="PF03147">
    <property type="entry name" value="FDX-ACB"/>
    <property type="match status" value="1"/>
</dbReference>
<keyword evidence="8" id="KW-0648">Protein biosynthesis</keyword>
<dbReference type="EC" id="6.1.1.20" evidence="4"/>
<evidence type="ECO:0000256" key="6">
    <source>
        <dbReference type="ARBA" id="ARBA00022741"/>
    </source>
</evidence>
<dbReference type="GO" id="GO:0006432">
    <property type="term" value="P:phenylalanyl-tRNA aminoacylation"/>
    <property type="evidence" value="ECO:0007669"/>
    <property type="project" value="InterPro"/>
</dbReference>
<reference evidence="19" key="1">
    <citation type="submission" date="2021-10" db="EMBL/GenBank/DDBJ databases">
        <title>Tropical sea cucumber genome reveals ecological adaptation and Cuvierian tubules defense mechanism.</title>
        <authorList>
            <person name="Chen T."/>
        </authorList>
    </citation>
    <scope>NUCLEOTIDE SEQUENCE</scope>
    <source>
        <strain evidence="19">Nanhai2018</strain>
        <tissue evidence="19">Muscle</tissue>
    </source>
</reference>
<dbReference type="GO" id="GO:0005524">
    <property type="term" value="F:ATP binding"/>
    <property type="evidence" value="ECO:0007669"/>
    <property type="project" value="UniProtKB-KW"/>
</dbReference>
<keyword evidence="5 19" id="KW-0436">Ligase</keyword>
<comment type="similarity">
    <text evidence="2">Belongs to the class-II aminoacyl-tRNA synthetase family.</text>
</comment>
<dbReference type="SUPFAM" id="SSF54991">
    <property type="entry name" value="Anticodon-binding domain of PheRS"/>
    <property type="match status" value="1"/>
</dbReference>
<proteinExistence type="inferred from homology"/>
<evidence type="ECO:0000256" key="8">
    <source>
        <dbReference type="ARBA" id="ARBA00022917"/>
    </source>
</evidence>
<evidence type="ECO:0000256" key="1">
    <source>
        <dbReference type="ARBA" id="ARBA00004305"/>
    </source>
</evidence>
<keyword evidence="9" id="KW-0809">Transit peptide</keyword>
<evidence type="ECO:0000256" key="5">
    <source>
        <dbReference type="ARBA" id="ARBA00022598"/>
    </source>
</evidence>
<dbReference type="GO" id="GO:0004826">
    <property type="term" value="F:phenylalanine-tRNA ligase activity"/>
    <property type="evidence" value="ECO:0007669"/>
    <property type="project" value="UniProtKB-EC"/>
</dbReference>
<name>A0A9Q1CAM6_HOLLE</name>
<dbReference type="OrthoDB" id="4457at2759"/>
<organism evidence="19 20">
    <name type="scientific">Holothuria leucospilota</name>
    <name type="common">Black long sea cucumber</name>
    <name type="synonym">Mertensiothuria leucospilota</name>
    <dbReference type="NCBI Taxonomy" id="206669"/>
    <lineage>
        <taxon>Eukaryota</taxon>
        <taxon>Metazoa</taxon>
        <taxon>Echinodermata</taxon>
        <taxon>Eleutherozoa</taxon>
        <taxon>Echinozoa</taxon>
        <taxon>Holothuroidea</taxon>
        <taxon>Aspidochirotacea</taxon>
        <taxon>Aspidochirotida</taxon>
        <taxon>Holothuriidae</taxon>
        <taxon>Holothuria</taxon>
    </lineage>
</organism>
<evidence type="ECO:0000256" key="11">
    <source>
        <dbReference type="ARBA" id="ARBA00023128"/>
    </source>
</evidence>
<evidence type="ECO:0000259" key="17">
    <source>
        <dbReference type="PROSITE" id="PS50862"/>
    </source>
</evidence>
<dbReference type="PANTHER" id="PTHR11538:SF41">
    <property type="entry name" value="PHENYLALANINE--TRNA LIGASE, MITOCHONDRIAL"/>
    <property type="match status" value="1"/>
</dbReference>
<evidence type="ECO:0000256" key="13">
    <source>
        <dbReference type="ARBA" id="ARBA00031194"/>
    </source>
</evidence>
<dbReference type="InterPro" id="IPR005121">
    <property type="entry name" value="Fdx_antiC-bd"/>
</dbReference>
<feature type="domain" description="FDX-ACB" evidence="18">
    <location>
        <begin position="364"/>
        <end position="456"/>
    </location>
</feature>
<keyword evidence="11" id="KW-0496">Mitochondrion</keyword>
<dbReference type="InterPro" id="IPR002319">
    <property type="entry name" value="Phenylalanyl-tRNA_Synthase"/>
</dbReference>
<evidence type="ECO:0000256" key="16">
    <source>
        <dbReference type="ARBA" id="ARBA00073229"/>
    </source>
</evidence>
<evidence type="ECO:0000259" key="18">
    <source>
        <dbReference type="PROSITE" id="PS51447"/>
    </source>
</evidence>
<dbReference type="AlphaFoldDB" id="A0A9Q1CAM6"/>
<comment type="function">
    <text evidence="15">Is responsible for the charging of tRNA(Phe) with phenylalanine in mitochondrial translation. To a lesser extent, also catalyzes direct attachment of m-Tyr (an oxidized version of Phe) to tRNA(Phe), thereby opening the way for delivery of the misacylated tRNA to the ribosome and incorporation of ROS-damaged amino acid into proteins.</text>
</comment>
<dbReference type="InterPro" id="IPR045864">
    <property type="entry name" value="aa-tRNA-synth_II/BPL/LPL"/>
</dbReference>
<dbReference type="Gene3D" id="3.30.930.10">
    <property type="entry name" value="Bira Bifunctional Protein, Domain 2"/>
    <property type="match status" value="1"/>
</dbReference>
<dbReference type="Gene3D" id="3.30.70.380">
    <property type="entry name" value="Ferrodoxin-fold anticodon-binding domain"/>
    <property type="match status" value="1"/>
</dbReference>
<evidence type="ECO:0000256" key="9">
    <source>
        <dbReference type="ARBA" id="ARBA00022946"/>
    </source>
</evidence>
<dbReference type="SMART" id="SM00896">
    <property type="entry name" value="FDX-ACB"/>
    <property type="match status" value="1"/>
</dbReference>
<keyword evidence="12" id="KW-0030">Aminoacyl-tRNA synthetase</keyword>
<dbReference type="PROSITE" id="PS50862">
    <property type="entry name" value="AA_TRNA_LIGASE_II"/>
    <property type="match status" value="1"/>
</dbReference>
<evidence type="ECO:0000256" key="14">
    <source>
        <dbReference type="ARBA" id="ARBA00049255"/>
    </source>
</evidence>
<dbReference type="PANTHER" id="PTHR11538">
    <property type="entry name" value="PHENYLALANYL-TRNA SYNTHETASE"/>
    <property type="match status" value="1"/>
</dbReference>
<evidence type="ECO:0000313" key="19">
    <source>
        <dbReference type="EMBL" id="KAJ8041226.1"/>
    </source>
</evidence>
<feature type="domain" description="Aminoacyl-transfer RNA synthetases class-II family profile" evidence="17">
    <location>
        <begin position="96"/>
        <end position="362"/>
    </location>
</feature>